<accession>Q2J432</accession>
<sequence>MNVGGGRSDQRMSKKHRRLCRSDHALHIGQSATGRKTEIAPVENAEAMPFLIAAQCDGRTPTRQADFRLSGAKPADSRHFRHAGRWPDVDGATLRIANQLRNEALDP</sequence>
<dbReference type="HOGENOM" id="CLU_2208029_0_0_5"/>
<evidence type="ECO:0000313" key="2">
    <source>
        <dbReference type="Proteomes" id="UP000008809"/>
    </source>
</evidence>
<dbReference type="Proteomes" id="UP000008809">
    <property type="component" value="Chromosome"/>
</dbReference>
<gene>
    <name evidence="1" type="ordered locus">RPB_0066</name>
</gene>
<dbReference type="EMBL" id="CP000250">
    <property type="protein sequence ID" value="ABD04778.1"/>
    <property type="molecule type" value="Genomic_DNA"/>
</dbReference>
<name>Q2J432_RHOP2</name>
<reference evidence="1 2" key="1">
    <citation type="submission" date="2006-01" db="EMBL/GenBank/DDBJ databases">
        <title>Complete sequence of Rhodopseudomonas palustris HaA2.</title>
        <authorList>
            <consortium name="US DOE Joint Genome Institute"/>
            <person name="Copeland A."/>
            <person name="Lucas S."/>
            <person name="Lapidus A."/>
            <person name="Barry K."/>
            <person name="Detter J.C."/>
            <person name="Glavina T."/>
            <person name="Hammon N."/>
            <person name="Israni S."/>
            <person name="Pitluck S."/>
            <person name="Chain P."/>
            <person name="Malfatti S."/>
            <person name="Shin M."/>
            <person name="Vergez L."/>
            <person name="Schmutz J."/>
            <person name="Larimer F."/>
            <person name="Land M."/>
            <person name="Hauser L."/>
            <person name="Pelletier D.A."/>
            <person name="Kyrpides N."/>
            <person name="Anderson I."/>
            <person name="Oda Y."/>
            <person name="Harwood C.S."/>
            <person name="Richardson P."/>
        </authorList>
    </citation>
    <scope>NUCLEOTIDE SEQUENCE [LARGE SCALE GENOMIC DNA]</scope>
    <source>
        <strain evidence="1 2">HaA2</strain>
    </source>
</reference>
<dbReference type="KEGG" id="rpb:RPB_0066"/>
<keyword evidence="2" id="KW-1185">Reference proteome</keyword>
<dbReference type="STRING" id="316058.RPB_0066"/>
<organism evidence="1 2">
    <name type="scientific">Rhodopseudomonas palustris (strain HaA2)</name>
    <dbReference type="NCBI Taxonomy" id="316058"/>
    <lineage>
        <taxon>Bacteria</taxon>
        <taxon>Pseudomonadati</taxon>
        <taxon>Pseudomonadota</taxon>
        <taxon>Alphaproteobacteria</taxon>
        <taxon>Hyphomicrobiales</taxon>
        <taxon>Nitrobacteraceae</taxon>
        <taxon>Rhodopseudomonas</taxon>
    </lineage>
</organism>
<dbReference type="AlphaFoldDB" id="Q2J432"/>
<protein>
    <submittedName>
        <fullName evidence="1">Uncharacterized protein</fullName>
    </submittedName>
</protein>
<evidence type="ECO:0000313" key="1">
    <source>
        <dbReference type="EMBL" id="ABD04778.1"/>
    </source>
</evidence>
<proteinExistence type="predicted"/>